<feature type="transmembrane region" description="Helical" evidence="8">
    <location>
        <begin position="64"/>
        <end position="84"/>
    </location>
</feature>
<proteinExistence type="inferred from homology"/>
<feature type="transmembrane region" description="Helical" evidence="8">
    <location>
        <begin position="178"/>
        <end position="197"/>
    </location>
</feature>
<keyword evidence="5 8" id="KW-1133">Transmembrane helix</keyword>
<organism evidence="10 11">
    <name type="scientific">Teichococcus oryzae</name>
    <dbReference type="NCBI Taxonomy" id="1608942"/>
    <lineage>
        <taxon>Bacteria</taxon>
        <taxon>Pseudomonadati</taxon>
        <taxon>Pseudomonadota</taxon>
        <taxon>Alphaproteobacteria</taxon>
        <taxon>Acetobacterales</taxon>
        <taxon>Roseomonadaceae</taxon>
        <taxon>Roseomonas</taxon>
    </lineage>
</organism>
<evidence type="ECO:0000256" key="7">
    <source>
        <dbReference type="RuleBase" id="RU003376"/>
    </source>
</evidence>
<feature type="transmembrane region" description="Helical" evidence="8">
    <location>
        <begin position="96"/>
        <end position="113"/>
    </location>
</feature>
<evidence type="ECO:0000256" key="6">
    <source>
        <dbReference type="ARBA" id="ARBA00023136"/>
    </source>
</evidence>
<dbReference type="OrthoDB" id="7470475at2"/>
<gene>
    <name evidence="10" type="ORF">F0Q34_20985</name>
</gene>
<dbReference type="InterPro" id="IPR013833">
    <property type="entry name" value="Cyt_c_oxidase_su3_a-hlx"/>
</dbReference>
<evidence type="ECO:0000256" key="5">
    <source>
        <dbReference type="ARBA" id="ARBA00022989"/>
    </source>
</evidence>
<evidence type="ECO:0000256" key="2">
    <source>
        <dbReference type="ARBA" id="ARBA00010581"/>
    </source>
</evidence>
<dbReference type="GO" id="GO:0019646">
    <property type="term" value="P:aerobic electron transport chain"/>
    <property type="evidence" value="ECO:0007669"/>
    <property type="project" value="InterPro"/>
</dbReference>
<dbReference type="Proteomes" id="UP000322110">
    <property type="component" value="Unassembled WGS sequence"/>
</dbReference>
<dbReference type="InterPro" id="IPR000298">
    <property type="entry name" value="Cyt_c_oxidase-like_su3"/>
</dbReference>
<dbReference type="EMBL" id="VUKA01000040">
    <property type="protein sequence ID" value="KAA2211266.1"/>
    <property type="molecule type" value="Genomic_DNA"/>
</dbReference>
<evidence type="ECO:0000313" key="11">
    <source>
        <dbReference type="Proteomes" id="UP000322110"/>
    </source>
</evidence>
<comment type="similarity">
    <text evidence="2 7">Belongs to the cytochrome c oxidase subunit 3 family.</text>
</comment>
<dbReference type="GO" id="GO:0005886">
    <property type="term" value="C:plasma membrane"/>
    <property type="evidence" value="ECO:0007669"/>
    <property type="project" value="UniProtKB-SubCell"/>
</dbReference>
<evidence type="ECO:0000256" key="1">
    <source>
        <dbReference type="ARBA" id="ARBA00004651"/>
    </source>
</evidence>
<feature type="domain" description="Heme-copper oxidase subunit III family profile" evidence="9">
    <location>
        <begin position="1"/>
        <end position="199"/>
    </location>
</feature>
<evidence type="ECO:0000256" key="8">
    <source>
        <dbReference type="SAM" id="Phobius"/>
    </source>
</evidence>
<dbReference type="InterPro" id="IPR035973">
    <property type="entry name" value="Cyt_c_oxidase_su3-like_sf"/>
</dbReference>
<sequence length="200" mass="22258">MKHRIVADLSGLPLHGAGSSSQTWWGTLAFMLIEGIGFVLALAVYLYLASIAPQWPLGAPPPDPWPGTIIAALLLLSAIPNWLVGRWAEAQDLRKVRIGLVIMSVAGILPLIVRIWEFPALNVSWDSNAYGSILWILLGLHTAHILTDVMDTLVLTAVMFTRHGDNKRRYGDAQDNALYWYFVVLTWLPIYLCIYGVPRL</sequence>
<evidence type="ECO:0000256" key="4">
    <source>
        <dbReference type="ARBA" id="ARBA00022692"/>
    </source>
</evidence>
<evidence type="ECO:0000313" key="10">
    <source>
        <dbReference type="EMBL" id="KAA2211266.1"/>
    </source>
</evidence>
<dbReference type="PROSITE" id="PS50253">
    <property type="entry name" value="COX3"/>
    <property type="match status" value="1"/>
</dbReference>
<feature type="transmembrane region" description="Helical" evidence="8">
    <location>
        <begin position="28"/>
        <end position="52"/>
    </location>
</feature>
<keyword evidence="11" id="KW-1185">Reference proteome</keyword>
<dbReference type="InterPro" id="IPR024791">
    <property type="entry name" value="Cyt_c/ubiquinol_Oxase_su3"/>
</dbReference>
<comment type="subcellular location">
    <subcellularLocation>
        <location evidence="1 7">Cell membrane</location>
        <topology evidence="1 7">Multi-pass membrane protein</topology>
    </subcellularLocation>
</comment>
<keyword evidence="3" id="KW-1003">Cell membrane</keyword>
<dbReference type="Pfam" id="PF00510">
    <property type="entry name" value="COX3"/>
    <property type="match status" value="1"/>
</dbReference>
<reference evidence="10 11" key="1">
    <citation type="journal article" date="2015" name="Int. J. Syst. Evol. Microbiol.">
        <title>Roseomonas oryzae sp. nov., isolated from paddy rhizosphere soil.</title>
        <authorList>
            <person name="Ramaprasad E.V."/>
            <person name="Sasikala Ch."/>
            <person name="Ramana Ch.V."/>
        </authorList>
    </citation>
    <scope>NUCLEOTIDE SEQUENCE [LARGE SCALE GENOMIC DNA]</scope>
    <source>
        <strain evidence="10 11">KCTC 42542</strain>
    </source>
</reference>
<comment type="caution">
    <text evidence="10">The sequence shown here is derived from an EMBL/GenBank/DDBJ whole genome shotgun (WGS) entry which is preliminary data.</text>
</comment>
<keyword evidence="6 8" id="KW-0472">Membrane</keyword>
<dbReference type="AlphaFoldDB" id="A0A5B2T9G8"/>
<accession>A0A5B2T9G8</accession>
<evidence type="ECO:0000259" key="9">
    <source>
        <dbReference type="PROSITE" id="PS50253"/>
    </source>
</evidence>
<name>A0A5B2T9G8_9PROT</name>
<protein>
    <submittedName>
        <fullName evidence="10">Cytochrome C oxidase subunit III</fullName>
    </submittedName>
</protein>
<dbReference type="Gene3D" id="1.20.120.80">
    <property type="entry name" value="Cytochrome c oxidase, subunit III, four-helix bundle"/>
    <property type="match status" value="1"/>
</dbReference>
<keyword evidence="4 7" id="KW-0812">Transmembrane</keyword>
<dbReference type="SUPFAM" id="SSF81452">
    <property type="entry name" value="Cytochrome c oxidase subunit III-like"/>
    <property type="match status" value="1"/>
</dbReference>
<dbReference type="PANTHER" id="PTHR11403">
    <property type="entry name" value="CYTOCHROME C OXIDASE SUBUNIT III"/>
    <property type="match status" value="1"/>
</dbReference>
<dbReference type="PANTHER" id="PTHR11403:SF2">
    <property type="entry name" value="CYTOCHROME BO(3) UBIQUINOL OXIDASE SUBUNIT 3"/>
    <property type="match status" value="1"/>
</dbReference>
<dbReference type="GO" id="GO:0004129">
    <property type="term" value="F:cytochrome-c oxidase activity"/>
    <property type="evidence" value="ECO:0007669"/>
    <property type="project" value="InterPro"/>
</dbReference>
<feature type="transmembrane region" description="Helical" evidence="8">
    <location>
        <begin position="133"/>
        <end position="158"/>
    </location>
</feature>
<evidence type="ECO:0000256" key="3">
    <source>
        <dbReference type="ARBA" id="ARBA00022475"/>
    </source>
</evidence>
<dbReference type="RefSeq" id="WP_149814331.1">
    <property type="nucleotide sequence ID" value="NZ_VUKA01000040.1"/>
</dbReference>